<dbReference type="GeneID" id="33332556"/>
<protein>
    <recommendedName>
        <fullName evidence="4">Permease</fullName>
    </recommendedName>
</protein>
<proteinExistence type="predicted"/>
<dbReference type="OrthoDB" id="101254at2157"/>
<reference evidence="2 3" key="1">
    <citation type="submission" date="2016-03" db="EMBL/GenBank/DDBJ databases">
        <title>Complete genome sequence of Thermococcus gorgonarius.</title>
        <authorList>
            <person name="Oger P.M."/>
        </authorList>
    </citation>
    <scope>NUCLEOTIDE SEQUENCE [LARGE SCALE GENOMIC DNA]</scope>
    <source>
        <strain evidence="2 3">W-12</strain>
    </source>
</reference>
<feature type="transmembrane region" description="Helical" evidence="1">
    <location>
        <begin position="73"/>
        <end position="91"/>
    </location>
</feature>
<keyword evidence="1" id="KW-0812">Transmembrane</keyword>
<keyword evidence="1" id="KW-0472">Membrane</keyword>
<keyword evidence="1" id="KW-1133">Transmembrane helix</keyword>
<dbReference type="EMBL" id="CP014855">
    <property type="protein sequence ID" value="ASJ01489.1"/>
    <property type="molecule type" value="Genomic_DNA"/>
</dbReference>
<evidence type="ECO:0000313" key="2">
    <source>
        <dbReference type="EMBL" id="ASJ01489.1"/>
    </source>
</evidence>
<dbReference type="Proteomes" id="UP000250134">
    <property type="component" value="Chromosome"/>
</dbReference>
<dbReference type="RefSeq" id="WP_088885823.1">
    <property type="nucleotide sequence ID" value="NZ_CP014855.1"/>
</dbReference>
<evidence type="ECO:0008006" key="4">
    <source>
        <dbReference type="Google" id="ProtNLM"/>
    </source>
</evidence>
<evidence type="ECO:0000313" key="3">
    <source>
        <dbReference type="Proteomes" id="UP000250134"/>
    </source>
</evidence>
<feature type="transmembrane region" description="Helical" evidence="1">
    <location>
        <begin position="97"/>
        <end position="117"/>
    </location>
</feature>
<name>A0A2Z2M832_THEGO</name>
<dbReference type="AlphaFoldDB" id="A0A2Z2M832"/>
<evidence type="ECO:0000256" key="1">
    <source>
        <dbReference type="SAM" id="Phobius"/>
    </source>
</evidence>
<gene>
    <name evidence="2" type="ORF">A3K92_08340</name>
</gene>
<accession>A0A2Z2M832</accession>
<sequence length="122" mass="14321">MKEYIRLLLLLRLFLRLFAFTYPLLLTVMYNFWVFERLPLALWVVYVVIIALWELLSGIFADRPLPMTLLKAYAALTIFLEFPSVLLSSRLSTAFAFLPWVSLWYGSLMVLALLVVLTSRRR</sequence>
<feature type="transmembrane region" description="Helical" evidence="1">
    <location>
        <begin position="43"/>
        <end position="61"/>
    </location>
</feature>
<organism evidence="2 3">
    <name type="scientific">Thermococcus gorgonarius</name>
    <dbReference type="NCBI Taxonomy" id="71997"/>
    <lineage>
        <taxon>Archaea</taxon>
        <taxon>Methanobacteriati</taxon>
        <taxon>Methanobacteriota</taxon>
        <taxon>Thermococci</taxon>
        <taxon>Thermococcales</taxon>
        <taxon>Thermococcaceae</taxon>
        <taxon>Thermococcus</taxon>
    </lineage>
</organism>
<dbReference type="KEGG" id="tgg:A3K92_08340"/>
<keyword evidence="3" id="KW-1185">Reference proteome</keyword>